<accession>A0ABW9BDZ0</accession>
<comment type="caution">
    <text evidence="1">The sequence shown here is derived from an EMBL/GenBank/DDBJ whole genome shotgun (WGS) entry which is preliminary data.</text>
</comment>
<dbReference type="EMBL" id="JAQQDR010000004">
    <property type="protein sequence ID" value="MFM0238621.1"/>
    <property type="molecule type" value="Genomic_DNA"/>
</dbReference>
<evidence type="ECO:0000313" key="1">
    <source>
        <dbReference type="EMBL" id="MFM0238621.1"/>
    </source>
</evidence>
<name>A0ABW9BDZ0_9BURK</name>
<protein>
    <submittedName>
        <fullName evidence="1">Uncharacterized protein</fullName>
    </submittedName>
</protein>
<evidence type="ECO:0000313" key="2">
    <source>
        <dbReference type="Proteomes" id="UP001629274"/>
    </source>
</evidence>
<dbReference type="Proteomes" id="UP001629274">
    <property type="component" value="Unassembled WGS sequence"/>
</dbReference>
<proteinExistence type="predicted"/>
<organism evidence="1 2">
    <name type="scientific">Paraburkholderia phytofirmans</name>
    <dbReference type="NCBI Taxonomy" id="261302"/>
    <lineage>
        <taxon>Bacteria</taxon>
        <taxon>Pseudomonadati</taxon>
        <taxon>Pseudomonadota</taxon>
        <taxon>Betaproteobacteria</taxon>
        <taxon>Burkholderiales</taxon>
        <taxon>Burkholderiaceae</taxon>
        <taxon>Paraburkholderia</taxon>
    </lineage>
</organism>
<keyword evidence="2" id="KW-1185">Reference proteome</keyword>
<gene>
    <name evidence="1" type="ORF">PQR03_10810</name>
</gene>
<reference evidence="1 2" key="1">
    <citation type="journal article" date="2024" name="Chem. Sci.">
        <title>Discovery of megapolipeptins by genome mining of a Burkholderiales bacteria collection.</title>
        <authorList>
            <person name="Paulo B.S."/>
            <person name="Recchia M.J.J."/>
            <person name="Lee S."/>
            <person name="Fergusson C.H."/>
            <person name="Romanowski S.B."/>
            <person name="Hernandez A."/>
            <person name="Krull N."/>
            <person name="Liu D.Y."/>
            <person name="Cavanagh H."/>
            <person name="Bos A."/>
            <person name="Gray C.A."/>
            <person name="Murphy B.T."/>
            <person name="Linington R.G."/>
            <person name="Eustaquio A.S."/>
        </authorList>
    </citation>
    <scope>NUCLEOTIDE SEQUENCE [LARGE SCALE GENOMIC DNA]</scope>
    <source>
        <strain evidence="1 2">RL17-351-BIE-A</strain>
    </source>
</reference>
<sequence length="73" mass="8220">MSRRDCCGDQAVLLRICRQRPDIVYPRDGTQLADLPQSNLDIATGDCFTDQLLSFAEDGFATYPIRNAELLKQ</sequence>